<dbReference type="InterPro" id="IPR026178">
    <property type="entry name" value="JSRP1"/>
</dbReference>
<dbReference type="EMBL" id="VCAZ01000229">
    <property type="protein sequence ID" value="TTK63263.1"/>
    <property type="molecule type" value="Genomic_DNA"/>
</dbReference>
<organism evidence="1 2">
    <name type="scientific">Bagarius yarrelli</name>
    <name type="common">Goonch</name>
    <name type="synonym">Bagrus yarrelli</name>
    <dbReference type="NCBI Taxonomy" id="175774"/>
    <lineage>
        <taxon>Eukaryota</taxon>
        <taxon>Metazoa</taxon>
        <taxon>Chordata</taxon>
        <taxon>Craniata</taxon>
        <taxon>Vertebrata</taxon>
        <taxon>Euteleostomi</taxon>
        <taxon>Actinopterygii</taxon>
        <taxon>Neopterygii</taxon>
        <taxon>Teleostei</taxon>
        <taxon>Ostariophysi</taxon>
        <taxon>Siluriformes</taxon>
        <taxon>Sisoridae</taxon>
        <taxon>Sisorinae</taxon>
        <taxon>Bagarius</taxon>
    </lineage>
</organism>
<accession>A0A556VCA5</accession>
<dbReference type="OrthoDB" id="9908757at2759"/>
<dbReference type="Pfam" id="PF15312">
    <property type="entry name" value="JSRP"/>
    <property type="match status" value="1"/>
</dbReference>
<dbReference type="Proteomes" id="UP000319801">
    <property type="component" value="Unassembled WGS sequence"/>
</dbReference>
<name>A0A556VCA5_BAGYA</name>
<comment type="caution">
    <text evidence="1">The sequence shown here is derived from an EMBL/GenBank/DDBJ whole genome shotgun (WGS) entry which is preliminary data.</text>
</comment>
<keyword evidence="2" id="KW-1185">Reference proteome</keyword>
<dbReference type="AlphaFoldDB" id="A0A556VCA5"/>
<gene>
    <name evidence="1" type="ORF">Baya_15654</name>
</gene>
<protein>
    <submittedName>
        <fullName evidence="1">Uncharacterized protein</fullName>
    </submittedName>
</protein>
<proteinExistence type="predicted"/>
<evidence type="ECO:0000313" key="1">
    <source>
        <dbReference type="EMBL" id="TTK63263.1"/>
    </source>
</evidence>
<reference evidence="1 2" key="1">
    <citation type="journal article" date="2019" name="Genome Biol. Evol.">
        <title>Whole-Genome Sequencing of the Giant Devil Catfish, Bagarius yarrelli.</title>
        <authorList>
            <person name="Jiang W."/>
            <person name="Lv Y."/>
            <person name="Cheng L."/>
            <person name="Yang K."/>
            <person name="Chao B."/>
            <person name="Wang X."/>
            <person name="Li Y."/>
            <person name="Pan X."/>
            <person name="You X."/>
            <person name="Zhang Y."/>
            <person name="Yang J."/>
            <person name="Li J."/>
            <person name="Zhang X."/>
            <person name="Liu S."/>
            <person name="Sun C."/>
            <person name="Yang J."/>
            <person name="Shi Q."/>
        </authorList>
    </citation>
    <scope>NUCLEOTIDE SEQUENCE [LARGE SCALE GENOMIC DNA]</scope>
    <source>
        <strain evidence="1">JWS20170419001</strain>
        <tissue evidence="1">Muscle</tissue>
    </source>
</reference>
<sequence>MQHNKSGEKYKRILPVKSLSAVENPWTGISLNRCILVAVAIVVLSSGAEMIQETLEPFFEVAEDSDVEQDEV</sequence>
<evidence type="ECO:0000313" key="2">
    <source>
        <dbReference type="Proteomes" id="UP000319801"/>
    </source>
</evidence>